<dbReference type="AlphaFoldDB" id="A0A423VRU8"/>
<dbReference type="PANTHER" id="PTHR47660:SF2">
    <property type="entry name" value="TRANSCRIPTION FACTOR WITH C2H2 AND ZN(2)-CYS(6) DNA BINDING DOMAIN (EUROFUNG)"/>
    <property type="match status" value="1"/>
</dbReference>
<dbReference type="Pfam" id="PF00096">
    <property type="entry name" value="zf-C2H2"/>
    <property type="match status" value="1"/>
</dbReference>
<dbReference type="SUPFAM" id="SSF57701">
    <property type="entry name" value="Zn2/Cys6 DNA-binding domain"/>
    <property type="match status" value="1"/>
</dbReference>
<dbReference type="GO" id="GO:0008270">
    <property type="term" value="F:zinc ion binding"/>
    <property type="evidence" value="ECO:0007669"/>
    <property type="project" value="UniProtKB-KW"/>
</dbReference>
<evidence type="ECO:0000313" key="12">
    <source>
        <dbReference type="EMBL" id="ROV93780.1"/>
    </source>
</evidence>
<evidence type="ECO:0008006" key="14">
    <source>
        <dbReference type="Google" id="ProtNLM"/>
    </source>
</evidence>
<feature type="domain" description="Zn(2)-C6 fungal-type" evidence="10">
    <location>
        <begin position="76"/>
        <end position="103"/>
    </location>
</feature>
<dbReference type="OrthoDB" id="40579at2759"/>
<dbReference type="GO" id="GO:0000981">
    <property type="term" value="F:DNA-binding transcription factor activity, RNA polymerase II-specific"/>
    <property type="evidence" value="ECO:0007669"/>
    <property type="project" value="InterPro"/>
</dbReference>
<dbReference type="PROSITE" id="PS00463">
    <property type="entry name" value="ZN2_CY6_FUNGAL_1"/>
    <property type="match status" value="1"/>
</dbReference>
<comment type="caution">
    <text evidence="12">The sequence shown here is derived from an EMBL/GenBank/DDBJ whole genome shotgun (WGS) entry which is preliminary data.</text>
</comment>
<evidence type="ECO:0000256" key="3">
    <source>
        <dbReference type="ARBA" id="ARBA00022771"/>
    </source>
</evidence>
<gene>
    <name evidence="12" type="ORF">VSDG_07027</name>
</gene>
<dbReference type="GO" id="GO:0003677">
    <property type="term" value="F:DNA binding"/>
    <property type="evidence" value="ECO:0007669"/>
    <property type="project" value="InterPro"/>
</dbReference>
<keyword evidence="4" id="KW-0862">Zinc</keyword>
<reference evidence="12 13" key="1">
    <citation type="submission" date="2015-09" db="EMBL/GenBank/DDBJ databases">
        <title>Host preference determinants of Valsa canker pathogens revealed by comparative genomics.</title>
        <authorList>
            <person name="Yin Z."/>
            <person name="Huang L."/>
        </authorList>
    </citation>
    <scope>NUCLEOTIDE SEQUENCE [LARGE SCALE GENOMIC DNA]</scope>
    <source>
        <strain evidence="12 13">YSFL</strain>
    </source>
</reference>
<protein>
    <recommendedName>
        <fullName evidence="14">Zn(2)-C6 fungal-type domain-containing protein</fullName>
    </recommendedName>
</protein>
<dbReference type="SUPFAM" id="SSF57667">
    <property type="entry name" value="beta-beta-alpha zinc fingers"/>
    <property type="match status" value="1"/>
</dbReference>
<dbReference type="InterPro" id="IPR036864">
    <property type="entry name" value="Zn2-C6_fun-type_DNA-bd_sf"/>
</dbReference>
<evidence type="ECO:0000313" key="13">
    <source>
        <dbReference type="Proteomes" id="UP000284375"/>
    </source>
</evidence>
<evidence type="ECO:0000256" key="4">
    <source>
        <dbReference type="ARBA" id="ARBA00022833"/>
    </source>
</evidence>
<dbReference type="SMART" id="SM00355">
    <property type="entry name" value="ZnF_C2H2"/>
    <property type="match status" value="2"/>
</dbReference>
<keyword evidence="3 8" id="KW-0863">Zinc-finger</keyword>
<keyword evidence="1" id="KW-0479">Metal-binding</keyword>
<evidence type="ECO:0000256" key="2">
    <source>
        <dbReference type="ARBA" id="ARBA00022737"/>
    </source>
</evidence>
<organism evidence="12 13">
    <name type="scientific">Cytospora chrysosperma</name>
    <name type="common">Cytospora canker fungus</name>
    <name type="synonym">Sphaeria chrysosperma</name>
    <dbReference type="NCBI Taxonomy" id="252740"/>
    <lineage>
        <taxon>Eukaryota</taxon>
        <taxon>Fungi</taxon>
        <taxon>Dikarya</taxon>
        <taxon>Ascomycota</taxon>
        <taxon>Pezizomycotina</taxon>
        <taxon>Sordariomycetes</taxon>
        <taxon>Sordariomycetidae</taxon>
        <taxon>Diaporthales</taxon>
        <taxon>Cytosporaceae</taxon>
        <taxon>Cytospora</taxon>
    </lineage>
</organism>
<name>A0A423VRU8_CYTCH</name>
<evidence type="ECO:0000259" key="10">
    <source>
        <dbReference type="PROSITE" id="PS50048"/>
    </source>
</evidence>
<sequence>MVFCAYCGKSFTRKEHLERHIPSHTNVKPHRCSACQLSFARRDLLQRHHSTYHEARDPMEPLPGGVPTVAGRTPIACQNCANAKTGCDKRVPCSRCAEKNLPCAARFARRSSKAAVRAAQASAALNNQMIPGAQRPQVTAISPSMMDIDQSLAGSGSTGKGSPPGDVAAATDPKLHLNTQHKSTPEHSHFSPGGFSSPHNKIDVMNDFMQLGNEFVSPDSNYPDLLVWPDYPIELDMYSSAMAMRPDLGHGLPSFADLSDVSSNSEPMTTASSCRGSIHTRTTSIMSSVDFEPLKPVDMTMCAPNDTNFAEFEVVIAAENSWPLARCNPPTFSGSCPRTAIVHLEALEQKCKQDGTWDSLEKYLAHHNSETPHMPSVVPINSRTRDKMTAITQSFVHKALGVHRGGVNSYSKSGYASPGGMCNFIMLPPSNVLEYFLKSYLRSLLGYYPMISAMSLDPNEMLQGNQASTLLVLLMIARGAAAVPMAEARYLSAGLTETCRISLFDIIEKDVELSADPVALRCALLFTLLGAWSGDKWHMDIAMGQRGMYLAMLKHAGMLEPQPSMIPTFNDSTSAELQWRAWMHREAQNRLVYNWVMVDQELSLFHDTAPVLSISELQCPLPGSELLWLSSSSEQWLAGVQSLYGCTNNVNPQLLSTPSLTPSLFDLFQDFLHDNIPRRQSSLTPQQLRLLLHPLQSLLCHLRQILTCFSDILASRRTTARTVTKSSTLQRLEEVQALLQKWYELALASHKASPGCTMTKCNIVLYHLISLNAVTNFPEVERLARKEGFEAGGPTYWELSLRHKRCVYQREEAVFHCGQVLRLLRSIPADKLPPWWGAAMYRATLILWTDAVGRLDPSFKIGAAKEGGSSPDNGGAGAGGVSVLVGGNPAVVGVGGGGAGAGGAVAVDQVTPEDPALISYLWSGDGVAILTRADGAAISMDNPSDILDLGIKAFEGGISTRIGDGIKRKLVTLSAAWSSDSIGGLGS</sequence>
<dbReference type="PROSITE" id="PS50157">
    <property type="entry name" value="ZINC_FINGER_C2H2_2"/>
    <property type="match status" value="2"/>
</dbReference>
<dbReference type="SMART" id="SM00066">
    <property type="entry name" value="GAL4"/>
    <property type="match status" value="1"/>
</dbReference>
<evidence type="ECO:0000256" key="5">
    <source>
        <dbReference type="ARBA" id="ARBA00023015"/>
    </source>
</evidence>
<dbReference type="PROSITE" id="PS50048">
    <property type="entry name" value="ZN2_CY6_FUNGAL_2"/>
    <property type="match status" value="1"/>
</dbReference>
<dbReference type="Gene3D" id="3.30.160.60">
    <property type="entry name" value="Classic Zinc Finger"/>
    <property type="match status" value="2"/>
</dbReference>
<dbReference type="STRING" id="252740.A0A423VRU8"/>
<keyword evidence="7" id="KW-0539">Nucleus</keyword>
<dbReference type="GO" id="GO:0006351">
    <property type="term" value="P:DNA-templated transcription"/>
    <property type="evidence" value="ECO:0007669"/>
    <property type="project" value="InterPro"/>
</dbReference>
<evidence type="ECO:0000256" key="8">
    <source>
        <dbReference type="PROSITE-ProRule" id="PRU00042"/>
    </source>
</evidence>
<dbReference type="InterPro" id="IPR001138">
    <property type="entry name" value="Zn2Cys6_DnaBD"/>
</dbReference>
<evidence type="ECO:0000256" key="6">
    <source>
        <dbReference type="ARBA" id="ARBA00023163"/>
    </source>
</evidence>
<dbReference type="Pfam" id="PF04082">
    <property type="entry name" value="Fungal_trans"/>
    <property type="match status" value="1"/>
</dbReference>
<dbReference type="Proteomes" id="UP000284375">
    <property type="component" value="Unassembled WGS sequence"/>
</dbReference>
<evidence type="ECO:0000256" key="1">
    <source>
        <dbReference type="ARBA" id="ARBA00022723"/>
    </source>
</evidence>
<feature type="region of interest" description="Disordered" evidence="9">
    <location>
        <begin position="178"/>
        <end position="197"/>
    </location>
</feature>
<dbReference type="Pfam" id="PF00172">
    <property type="entry name" value="Zn_clus"/>
    <property type="match status" value="1"/>
</dbReference>
<dbReference type="Gene3D" id="4.10.240.10">
    <property type="entry name" value="Zn(2)-C6 fungal-type DNA-binding domain"/>
    <property type="match status" value="1"/>
</dbReference>
<keyword evidence="5" id="KW-0805">Transcription regulation</keyword>
<evidence type="ECO:0000256" key="9">
    <source>
        <dbReference type="SAM" id="MobiDB-lite"/>
    </source>
</evidence>
<dbReference type="PROSITE" id="PS00028">
    <property type="entry name" value="ZINC_FINGER_C2H2_1"/>
    <property type="match status" value="2"/>
</dbReference>
<dbReference type="CDD" id="cd00067">
    <property type="entry name" value="GAL4"/>
    <property type="match status" value="1"/>
</dbReference>
<feature type="domain" description="C2H2-type" evidence="11">
    <location>
        <begin position="2"/>
        <end position="29"/>
    </location>
</feature>
<dbReference type="InterPro" id="IPR036236">
    <property type="entry name" value="Znf_C2H2_sf"/>
</dbReference>
<feature type="domain" description="C2H2-type" evidence="11">
    <location>
        <begin position="30"/>
        <end position="58"/>
    </location>
</feature>
<keyword evidence="13" id="KW-1185">Reference proteome</keyword>
<keyword evidence="6" id="KW-0804">Transcription</keyword>
<feature type="region of interest" description="Disordered" evidence="9">
    <location>
        <begin position="148"/>
        <end position="171"/>
    </location>
</feature>
<dbReference type="InterPro" id="IPR013087">
    <property type="entry name" value="Znf_C2H2_type"/>
</dbReference>
<accession>A0A423VRU8</accession>
<proteinExistence type="predicted"/>
<evidence type="ECO:0000256" key="7">
    <source>
        <dbReference type="ARBA" id="ARBA00023242"/>
    </source>
</evidence>
<dbReference type="FunFam" id="3.30.160.60:FF:000100">
    <property type="entry name" value="Zinc finger 45-like"/>
    <property type="match status" value="1"/>
</dbReference>
<dbReference type="PANTHER" id="PTHR47660">
    <property type="entry name" value="TRANSCRIPTION FACTOR WITH C2H2 AND ZN(2)-CYS(6) DNA BINDING DOMAIN (EUROFUNG)-RELATED-RELATED"/>
    <property type="match status" value="1"/>
</dbReference>
<evidence type="ECO:0000259" key="11">
    <source>
        <dbReference type="PROSITE" id="PS50157"/>
    </source>
</evidence>
<dbReference type="InterPro" id="IPR007219">
    <property type="entry name" value="XnlR_reg_dom"/>
</dbReference>
<dbReference type="EMBL" id="LJZO01000031">
    <property type="protein sequence ID" value="ROV93780.1"/>
    <property type="molecule type" value="Genomic_DNA"/>
</dbReference>
<keyword evidence="2" id="KW-0677">Repeat</keyword>